<accession>A0A839V1Z1</accession>
<dbReference type="SUPFAM" id="SSF56281">
    <property type="entry name" value="Metallo-hydrolase/oxidoreductase"/>
    <property type="match status" value="1"/>
</dbReference>
<evidence type="ECO:0000313" key="3">
    <source>
        <dbReference type="EMBL" id="NVN31663.1"/>
    </source>
</evidence>
<dbReference type="EMBL" id="JABXXQ010000449">
    <property type="protein sequence ID" value="NVN31663.1"/>
    <property type="molecule type" value="Genomic_DNA"/>
</dbReference>
<keyword evidence="2" id="KW-0378">Hydrolase</keyword>
<organism evidence="2 4">
    <name type="scientific">Endobacter medicaginis</name>
    <dbReference type="NCBI Taxonomy" id="1181271"/>
    <lineage>
        <taxon>Bacteria</taxon>
        <taxon>Pseudomonadati</taxon>
        <taxon>Pseudomonadota</taxon>
        <taxon>Alphaproteobacteria</taxon>
        <taxon>Acetobacterales</taxon>
        <taxon>Acetobacteraceae</taxon>
        <taxon>Endobacter</taxon>
    </lineage>
</organism>
<reference evidence="2 4" key="2">
    <citation type="submission" date="2020-08" db="EMBL/GenBank/DDBJ databases">
        <title>Genomic Encyclopedia of Type Strains, Phase III (KMG-III): the genomes of soil and plant-associated and newly described type strains.</title>
        <authorList>
            <person name="Whitman W."/>
        </authorList>
    </citation>
    <scope>NUCLEOTIDE SEQUENCE [LARGE SCALE GENOMIC DNA]</scope>
    <source>
        <strain evidence="2 4">CECT 8088</strain>
    </source>
</reference>
<evidence type="ECO:0000313" key="2">
    <source>
        <dbReference type="EMBL" id="MBB3174490.1"/>
    </source>
</evidence>
<dbReference type="RefSeq" id="WP_176626118.1">
    <property type="nucleotide sequence ID" value="NZ_JABXXQ010000449.1"/>
</dbReference>
<dbReference type="Proteomes" id="UP000557688">
    <property type="component" value="Unassembled WGS sequence"/>
</dbReference>
<name>A0A839V1Z1_9PROT</name>
<dbReference type="InterPro" id="IPR036866">
    <property type="entry name" value="RibonucZ/Hydroxyglut_hydro"/>
</dbReference>
<dbReference type="Gene3D" id="1.10.10.10">
    <property type="entry name" value="Winged helix-like DNA-binding domain superfamily/Winged helix DNA-binding domain"/>
    <property type="match status" value="1"/>
</dbReference>
<reference evidence="3 5" key="1">
    <citation type="submission" date="2020-06" db="EMBL/GenBank/DDBJ databases">
        <title>Description of novel acetic acid bacteria.</title>
        <authorList>
            <person name="Sombolestani A."/>
        </authorList>
    </citation>
    <scope>NUCLEOTIDE SEQUENCE [LARGE SCALE GENOMIC DNA]</scope>
    <source>
        <strain evidence="3 5">LMG 26838</strain>
    </source>
</reference>
<dbReference type="AlphaFoldDB" id="A0A839V1Z1"/>
<dbReference type="InterPro" id="IPR001279">
    <property type="entry name" value="Metallo-B-lactamas"/>
</dbReference>
<dbReference type="PANTHER" id="PTHR23131">
    <property type="entry name" value="ENDORIBONUCLEASE LACTB2"/>
    <property type="match status" value="1"/>
</dbReference>
<dbReference type="Proteomes" id="UP000565205">
    <property type="component" value="Unassembled WGS sequence"/>
</dbReference>
<dbReference type="Pfam" id="PF17778">
    <property type="entry name" value="WHD_BLACT"/>
    <property type="match status" value="1"/>
</dbReference>
<dbReference type="InterPro" id="IPR050662">
    <property type="entry name" value="Sec-metab_biosynth-thioest"/>
</dbReference>
<sequence length="293" mass="31900">MTEPEPPRATPIAFAPGIRRIVAANPGPMTYHGTNCWLIDTDDGTVVLDPGSAEPDHLDAIEREAGRIGLILLSHTHADHLTGVAELAARTGAPTAGFHRPAGGDFTPDLPLVDGQTIAGLRVLHTPGHAMDHLCFVRPGGIVFVGDHIMGWSTSVVPPPPAGDLVAYLEQLARLRDLPAKVFLSGHGPAITEPARLTRILIDHRLARESAIEALIDDTPRDLDALFPRAYPRIQRALGFAATANLLGHLDKLERDGRIVAEPYTPPVDRPPRRDTPFDMSRFDNLAWRRPRR</sequence>
<dbReference type="InterPro" id="IPR041516">
    <property type="entry name" value="LACTB2_WH"/>
</dbReference>
<dbReference type="Gene3D" id="3.60.15.10">
    <property type="entry name" value="Ribonuclease Z/Hydroxyacylglutathione hydrolase-like"/>
    <property type="match status" value="1"/>
</dbReference>
<gene>
    <name evidence="2" type="ORF">FHR90_002331</name>
    <name evidence="3" type="ORF">HUK83_15145</name>
</gene>
<keyword evidence="4" id="KW-1185">Reference proteome</keyword>
<feature type="domain" description="Metallo-beta-lactamase" evidence="1">
    <location>
        <begin position="33"/>
        <end position="187"/>
    </location>
</feature>
<dbReference type="EMBL" id="JACHXV010000008">
    <property type="protein sequence ID" value="MBB3174490.1"/>
    <property type="molecule type" value="Genomic_DNA"/>
</dbReference>
<dbReference type="InterPro" id="IPR036388">
    <property type="entry name" value="WH-like_DNA-bd_sf"/>
</dbReference>
<proteinExistence type="predicted"/>
<evidence type="ECO:0000313" key="5">
    <source>
        <dbReference type="Proteomes" id="UP000565205"/>
    </source>
</evidence>
<protein>
    <submittedName>
        <fullName evidence="2">Glyoxylase-like metal-dependent hydrolase (Beta-lactamase superfamily II)</fullName>
    </submittedName>
    <submittedName>
        <fullName evidence="3">MBL fold metallo-hydrolase</fullName>
    </submittedName>
</protein>
<dbReference type="PANTHER" id="PTHR23131:SF0">
    <property type="entry name" value="ENDORIBONUCLEASE LACTB2"/>
    <property type="match status" value="1"/>
</dbReference>
<dbReference type="CDD" id="cd16278">
    <property type="entry name" value="metallo-hydrolase-like_MBL-fold"/>
    <property type="match status" value="1"/>
</dbReference>
<evidence type="ECO:0000259" key="1">
    <source>
        <dbReference type="SMART" id="SM00849"/>
    </source>
</evidence>
<dbReference type="GO" id="GO:0016787">
    <property type="term" value="F:hydrolase activity"/>
    <property type="evidence" value="ECO:0007669"/>
    <property type="project" value="UniProtKB-KW"/>
</dbReference>
<dbReference type="SMART" id="SM00849">
    <property type="entry name" value="Lactamase_B"/>
    <property type="match status" value="1"/>
</dbReference>
<dbReference type="Pfam" id="PF00753">
    <property type="entry name" value="Lactamase_B"/>
    <property type="match status" value="1"/>
</dbReference>
<evidence type="ECO:0000313" key="4">
    <source>
        <dbReference type="Proteomes" id="UP000557688"/>
    </source>
</evidence>
<comment type="caution">
    <text evidence="2">The sequence shown here is derived from an EMBL/GenBank/DDBJ whole genome shotgun (WGS) entry which is preliminary data.</text>
</comment>